<comment type="caution">
    <text evidence="2">The sequence shown here is derived from an EMBL/GenBank/DDBJ whole genome shotgun (WGS) entry which is preliminary data.</text>
</comment>
<accession>A0ABS4QMW6</accession>
<gene>
    <name evidence="2" type="ORF">BJ987_005952</name>
</gene>
<feature type="transmembrane region" description="Helical" evidence="1">
    <location>
        <begin position="57"/>
        <end position="77"/>
    </location>
</feature>
<protein>
    <submittedName>
        <fullName evidence="2">Membrane protein</fullName>
    </submittedName>
</protein>
<dbReference type="EMBL" id="JAGGMR010000001">
    <property type="protein sequence ID" value="MBP2193051.1"/>
    <property type="molecule type" value="Genomic_DNA"/>
</dbReference>
<keyword evidence="1" id="KW-0472">Membrane</keyword>
<keyword evidence="1" id="KW-1133">Transmembrane helix</keyword>
<organism evidence="2 3">
    <name type="scientific">Nocardia goodfellowii</name>
    <dbReference type="NCBI Taxonomy" id="882446"/>
    <lineage>
        <taxon>Bacteria</taxon>
        <taxon>Bacillati</taxon>
        <taxon>Actinomycetota</taxon>
        <taxon>Actinomycetes</taxon>
        <taxon>Mycobacteriales</taxon>
        <taxon>Nocardiaceae</taxon>
        <taxon>Nocardia</taxon>
    </lineage>
</organism>
<evidence type="ECO:0000313" key="2">
    <source>
        <dbReference type="EMBL" id="MBP2193051.1"/>
    </source>
</evidence>
<sequence length="162" mass="17016">MTGTLTVWKFASATGADTAVATLEDLQRRELITVQDAAVVTWPEGAKRPKTRQLHSLAGVGALGGAFWGMLFGLLLFVPLLGAAVGAGVGAMSGALVHIGIDDDFIKKVRATLAPGTSALFALTSDAILDRIHDEFRGQSAELVSTNLSHEQEATLREIFAA</sequence>
<name>A0ABS4QMW6_9NOCA</name>
<feature type="transmembrane region" description="Helical" evidence="1">
    <location>
        <begin position="83"/>
        <end position="101"/>
    </location>
</feature>
<keyword evidence="3" id="KW-1185">Reference proteome</keyword>
<dbReference type="RefSeq" id="WP_209896309.1">
    <property type="nucleotide sequence ID" value="NZ_JAGGMR010000001.1"/>
</dbReference>
<dbReference type="Pfam" id="PF06897">
    <property type="entry name" value="DUF1269"/>
    <property type="match status" value="1"/>
</dbReference>
<keyword evidence="1" id="KW-0812">Transmembrane</keyword>
<evidence type="ECO:0000313" key="3">
    <source>
        <dbReference type="Proteomes" id="UP001519325"/>
    </source>
</evidence>
<evidence type="ECO:0000256" key="1">
    <source>
        <dbReference type="SAM" id="Phobius"/>
    </source>
</evidence>
<reference evidence="2 3" key="1">
    <citation type="submission" date="2021-03" db="EMBL/GenBank/DDBJ databases">
        <title>Sequencing the genomes of 1000 actinobacteria strains.</title>
        <authorList>
            <person name="Klenk H.-P."/>
        </authorList>
    </citation>
    <scope>NUCLEOTIDE SEQUENCE [LARGE SCALE GENOMIC DNA]</scope>
    <source>
        <strain evidence="2 3">DSM 45516</strain>
    </source>
</reference>
<dbReference type="InterPro" id="IPR009200">
    <property type="entry name" value="DUF1269_membrane"/>
</dbReference>
<proteinExistence type="predicted"/>
<dbReference type="Proteomes" id="UP001519325">
    <property type="component" value="Unassembled WGS sequence"/>
</dbReference>